<reference evidence="1 2" key="1">
    <citation type="submission" date="2007-10" db="EMBL/GenBank/DDBJ databases">
        <title>Draft genome sequence of Dorea formicigenerans(ATCC 27755).</title>
        <authorList>
            <person name="Sudarsanam P."/>
            <person name="Ley R."/>
            <person name="Guruge J."/>
            <person name="Turnbaugh P.J."/>
            <person name="Mahowald M."/>
            <person name="Liep D."/>
            <person name="Gordon J."/>
        </authorList>
    </citation>
    <scope>NUCLEOTIDE SEQUENCE [LARGE SCALE GENOMIC DNA]</scope>
    <source>
        <strain evidence="1 2">ATCC 27755</strain>
    </source>
</reference>
<gene>
    <name evidence="1" type="ORF">DORFOR_02872</name>
</gene>
<evidence type="ECO:0000313" key="1">
    <source>
        <dbReference type="EMBL" id="EDR46264.1"/>
    </source>
</evidence>
<dbReference type="AlphaFoldDB" id="B0G9B1"/>
<evidence type="ECO:0000313" key="2">
    <source>
        <dbReference type="Proteomes" id="UP000005359"/>
    </source>
</evidence>
<dbReference type="EMBL" id="AAXA02000015">
    <property type="protein sequence ID" value="EDR46264.1"/>
    <property type="molecule type" value="Genomic_DNA"/>
</dbReference>
<proteinExistence type="predicted"/>
<comment type="caution">
    <text evidence="1">The sequence shown here is derived from an EMBL/GenBank/DDBJ whole genome shotgun (WGS) entry which is preliminary data.</text>
</comment>
<organism evidence="1 2">
    <name type="scientific">Dorea formicigenerans ATCC 27755</name>
    <dbReference type="NCBI Taxonomy" id="411461"/>
    <lineage>
        <taxon>Bacteria</taxon>
        <taxon>Bacillati</taxon>
        <taxon>Bacillota</taxon>
        <taxon>Clostridia</taxon>
        <taxon>Lachnospirales</taxon>
        <taxon>Lachnospiraceae</taxon>
        <taxon>Dorea</taxon>
    </lineage>
</organism>
<dbReference type="PaxDb" id="411461-DORFOR_02872"/>
<dbReference type="Proteomes" id="UP000005359">
    <property type="component" value="Unassembled WGS sequence"/>
</dbReference>
<reference evidence="1 2" key="2">
    <citation type="submission" date="2007-10" db="EMBL/GenBank/DDBJ databases">
        <authorList>
            <person name="Fulton L."/>
            <person name="Clifton S."/>
            <person name="Fulton B."/>
            <person name="Xu J."/>
            <person name="Minx P."/>
            <person name="Pepin K.H."/>
            <person name="Johnson M."/>
            <person name="Thiruvilangam P."/>
            <person name="Bhonagiri V."/>
            <person name="Nash W.E."/>
            <person name="Wang C."/>
            <person name="Mardis E.R."/>
            <person name="Wilson R.K."/>
        </authorList>
    </citation>
    <scope>NUCLEOTIDE SEQUENCE [LARGE SCALE GENOMIC DNA]</scope>
    <source>
        <strain evidence="1 2">ATCC 27755</strain>
    </source>
</reference>
<protein>
    <submittedName>
        <fullName evidence="1">Uncharacterized protein</fullName>
    </submittedName>
</protein>
<sequence length="45" mass="5107">MPFQVLLKYHSLHCTAIIASEVPLKKKFLTQKSGFLWIKICGKCG</sequence>
<accession>B0G9B1</accession>
<name>B0G9B1_9FIRM</name>